<dbReference type="RefSeq" id="WP_379811123.1">
    <property type="nucleotide sequence ID" value="NZ_JBHUPC010000012.1"/>
</dbReference>
<name>A0ABW5YLT7_9FLAO</name>
<dbReference type="Pfam" id="PF14526">
    <property type="entry name" value="Cass2"/>
    <property type="match status" value="1"/>
</dbReference>
<dbReference type="InterPro" id="IPR010499">
    <property type="entry name" value="AraC_E-bd"/>
</dbReference>
<reference evidence="3" key="1">
    <citation type="journal article" date="2019" name="Int. J. Syst. Evol. Microbiol.">
        <title>The Global Catalogue of Microorganisms (GCM) 10K type strain sequencing project: providing services to taxonomists for standard genome sequencing and annotation.</title>
        <authorList>
            <consortium name="The Broad Institute Genomics Platform"/>
            <consortium name="The Broad Institute Genome Sequencing Center for Infectious Disease"/>
            <person name="Wu L."/>
            <person name="Ma J."/>
        </authorList>
    </citation>
    <scope>NUCLEOTIDE SEQUENCE [LARGE SCALE GENOMIC DNA]</scope>
    <source>
        <strain evidence="3">KCTC 22671</strain>
    </source>
</reference>
<gene>
    <name evidence="2" type="ORF">ACFS5J_05865</name>
</gene>
<protein>
    <submittedName>
        <fullName evidence="2">GyrI-like domain-containing protein</fullName>
    </submittedName>
</protein>
<proteinExistence type="predicted"/>
<dbReference type="SMART" id="SM00871">
    <property type="entry name" value="AraC_E_bind"/>
    <property type="match status" value="1"/>
</dbReference>
<dbReference type="Proteomes" id="UP001597534">
    <property type="component" value="Unassembled WGS sequence"/>
</dbReference>
<accession>A0ABW5YLT7</accession>
<dbReference type="InterPro" id="IPR011256">
    <property type="entry name" value="Reg_factor_effector_dom_sf"/>
</dbReference>
<keyword evidence="3" id="KW-1185">Reference proteome</keyword>
<dbReference type="InterPro" id="IPR029441">
    <property type="entry name" value="Cass2"/>
</dbReference>
<evidence type="ECO:0000259" key="1">
    <source>
        <dbReference type="SMART" id="SM00871"/>
    </source>
</evidence>
<organism evidence="2 3">
    <name type="scientific">Flavobacterium chuncheonense</name>
    <dbReference type="NCBI Taxonomy" id="2026653"/>
    <lineage>
        <taxon>Bacteria</taxon>
        <taxon>Pseudomonadati</taxon>
        <taxon>Bacteroidota</taxon>
        <taxon>Flavobacteriia</taxon>
        <taxon>Flavobacteriales</taxon>
        <taxon>Flavobacteriaceae</taxon>
        <taxon>Flavobacterium</taxon>
    </lineage>
</organism>
<sequence>MFLKITQIETKKLIGFATLTSLADDKTPLIWRQLMPRLKEVKNAVNADLFSVQVYDINSFQYFTSHTTFTKYALVEVKNYDLIPDQFITFKISQGQYAGFLHKGTSADFYKTLQFIFEEWLPNSQYLLDNRPHFAVMGDNYYGHENPNSEEEIWIPIL</sequence>
<dbReference type="SUPFAM" id="SSF55136">
    <property type="entry name" value="Probable bacterial effector-binding domain"/>
    <property type="match status" value="1"/>
</dbReference>
<evidence type="ECO:0000313" key="2">
    <source>
        <dbReference type="EMBL" id="MFD2891538.1"/>
    </source>
</evidence>
<dbReference type="Gene3D" id="3.20.80.10">
    <property type="entry name" value="Regulatory factor, effector binding domain"/>
    <property type="match status" value="1"/>
</dbReference>
<comment type="caution">
    <text evidence="2">The sequence shown here is derived from an EMBL/GenBank/DDBJ whole genome shotgun (WGS) entry which is preliminary data.</text>
</comment>
<feature type="domain" description="AraC effector-binding" evidence="1">
    <location>
        <begin position="1"/>
        <end position="158"/>
    </location>
</feature>
<dbReference type="EMBL" id="JBHUPC010000012">
    <property type="protein sequence ID" value="MFD2891538.1"/>
    <property type="molecule type" value="Genomic_DNA"/>
</dbReference>
<evidence type="ECO:0000313" key="3">
    <source>
        <dbReference type="Proteomes" id="UP001597534"/>
    </source>
</evidence>